<reference evidence="1 2" key="1">
    <citation type="submission" date="2019-04" db="EMBL/GenBank/DDBJ databases">
        <title>Friends and foes A comparative genomics study of 23 Aspergillus species from section Flavi.</title>
        <authorList>
            <consortium name="DOE Joint Genome Institute"/>
            <person name="Kjaerbolling I."/>
            <person name="Vesth T."/>
            <person name="Frisvad J.C."/>
            <person name="Nybo J.L."/>
            <person name="Theobald S."/>
            <person name="Kildgaard S."/>
            <person name="Isbrandt T."/>
            <person name="Kuo A."/>
            <person name="Sato A."/>
            <person name="Lyhne E.K."/>
            <person name="Kogle M.E."/>
            <person name="Wiebenga A."/>
            <person name="Kun R.S."/>
            <person name="Lubbers R.J."/>
            <person name="Makela M.R."/>
            <person name="Barry K."/>
            <person name="Chovatia M."/>
            <person name="Clum A."/>
            <person name="Daum C."/>
            <person name="Haridas S."/>
            <person name="He G."/>
            <person name="LaButti K."/>
            <person name="Lipzen A."/>
            <person name="Mondo S."/>
            <person name="Riley R."/>
            <person name="Salamov A."/>
            <person name="Simmons B.A."/>
            <person name="Magnuson J.K."/>
            <person name="Henrissat B."/>
            <person name="Mortensen U.H."/>
            <person name="Larsen T.O."/>
            <person name="Devries R.P."/>
            <person name="Grigoriev I.V."/>
            <person name="Machida M."/>
            <person name="Baker S.E."/>
            <person name="Andersen M.R."/>
        </authorList>
    </citation>
    <scope>NUCLEOTIDE SEQUENCE [LARGE SCALE GENOMIC DNA]</scope>
    <source>
        <strain evidence="1 2">CBS 151.66</strain>
    </source>
</reference>
<dbReference type="Proteomes" id="UP000326565">
    <property type="component" value="Unassembled WGS sequence"/>
</dbReference>
<evidence type="ECO:0008006" key="3">
    <source>
        <dbReference type="Google" id="ProtNLM"/>
    </source>
</evidence>
<protein>
    <recommendedName>
        <fullName evidence="3">N-acetylglucosamine-induced protein 1</fullName>
    </recommendedName>
</protein>
<evidence type="ECO:0000313" key="2">
    <source>
        <dbReference type="Proteomes" id="UP000326565"/>
    </source>
</evidence>
<dbReference type="PANTHER" id="PTHR35020">
    <property type="entry name" value="N-ACETYLGLUCOSAMINE-INDUCED PROTEIN 1"/>
    <property type="match status" value="1"/>
</dbReference>
<dbReference type="InterPro" id="IPR022036">
    <property type="entry name" value="DUF3605"/>
</dbReference>
<name>A0A5N5WXY6_9EURO</name>
<accession>A0A5N5WXY6</accession>
<gene>
    <name evidence="1" type="ORF">BDV29DRAFT_192405</name>
</gene>
<dbReference type="OrthoDB" id="10053431at2759"/>
<keyword evidence="2" id="KW-1185">Reference proteome</keyword>
<dbReference type="Pfam" id="PF12239">
    <property type="entry name" value="DUF3605"/>
    <property type="match status" value="1"/>
</dbReference>
<dbReference type="EMBL" id="ML732244">
    <property type="protein sequence ID" value="KAB8072565.1"/>
    <property type="molecule type" value="Genomic_DNA"/>
</dbReference>
<proteinExistence type="predicted"/>
<dbReference type="GO" id="GO:0006044">
    <property type="term" value="P:N-acetylglucosamine metabolic process"/>
    <property type="evidence" value="ECO:0007669"/>
    <property type="project" value="TreeGrafter"/>
</dbReference>
<dbReference type="AlphaFoldDB" id="A0A5N5WXY6"/>
<evidence type="ECO:0000313" key="1">
    <source>
        <dbReference type="EMBL" id="KAB8072565.1"/>
    </source>
</evidence>
<dbReference type="PANTHER" id="PTHR35020:SF4">
    <property type="entry name" value="N-ACETYLGLUCOSAMINE-INDUCED PROTEIN 1"/>
    <property type="match status" value="1"/>
</dbReference>
<organism evidence="1 2">
    <name type="scientific">Aspergillus leporis</name>
    <dbReference type="NCBI Taxonomy" id="41062"/>
    <lineage>
        <taxon>Eukaryota</taxon>
        <taxon>Fungi</taxon>
        <taxon>Dikarya</taxon>
        <taxon>Ascomycota</taxon>
        <taxon>Pezizomycotina</taxon>
        <taxon>Eurotiomycetes</taxon>
        <taxon>Eurotiomycetidae</taxon>
        <taxon>Eurotiales</taxon>
        <taxon>Aspergillaceae</taxon>
        <taxon>Aspergillus</taxon>
        <taxon>Aspergillus subgen. Circumdati</taxon>
    </lineage>
</organism>
<dbReference type="GO" id="GO:0005737">
    <property type="term" value="C:cytoplasm"/>
    <property type="evidence" value="ECO:0007669"/>
    <property type="project" value="TreeGrafter"/>
</dbReference>
<sequence>MATALRPSTSATIFTIFNRELEASDLRDDVKLSNPATSLSGRHLPYWLVNVPYLRWPAECPSFLRDICEKNKQILSTPDEQYKRQDWELVKELIRTNRIDRFQRLPSDLRKYLEFKEWISTEYGSIMRFIVKERLHWGNGTPDDLKPRGRPFVFDEDIRILYNDWPYGIEKDIIHLVVWTKFKLEDDPATDDLTPRARQKIDEYVKKTFCSRVSSEKVIWFKNWRSLKSVHEVEHFHVMLYNPDPKFLKEITRGDVPMVARM</sequence>